<evidence type="ECO:0000313" key="4">
    <source>
        <dbReference type="Proteomes" id="UP000321805"/>
    </source>
</evidence>
<dbReference type="InterPro" id="IPR001932">
    <property type="entry name" value="PPM-type_phosphatase-like_dom"/>
</dbReference>
<dbReference type="AlphaFoldDB" id="A0A5B8U040"/>
<protein>
    <submittedName>
        <fullName evidence="3">Serine/threonine-protein phosphatase</fullName>
    </submittedName>
</protein>
<gene>
    <name evidence="3" type="ORF">FSW04_01225</name>
</gene>
<proteinExistence type="predicted"/>
<dbReference type="InterPro" id="IPR052016">
    <property type="entry name" value="Bact_Sigma-Reg"/>
</dbReference>
<dbReference type="EMBL" id="CP042430">
    <property type="protein sequence ID" value="QEC46332.1"/>
    <property type="molecule type" value="Genomic_DNA"/>
</dbReference>
<dbReference type="OrthoDB" id="3280057at2"/>
<reference evidence="3 4" key="1">
    <citation type="journal article" date="2018" name="J. Microbiol.">
        <title>Baekduia soli gen. nov., sp. nov., a novel bacterium isolated from the soil of Baekdu Mountain and proposal of a novel family name, Baekduiaceae fam. nov.</title>
        <authorList>
            <person name="An D.S."/>
            <person name="Siddiqi M.Z."/>
            <person name="Kim K.H."/>
            <person name="Yu H.S."/>
            <person name="Im W.T."/>
        </authorList>
    </citation>
    <scope>NUCLEOTIDE SEQUENCE [LARGE SCALE GENOMIC DNA]</scope>
    <source>
        <strain evidence="3 4">BR7-21</strain>
    </source>
</reference>
<dbReference type="InterPro" id="IPR036457">
    <property type="entry name" value="PPM-type-like_dom_sf"/>
</dbReference>
<dbReference type="SUPFAM" id="SSF81606">
    <property type="entry name" value="PP2C-like"/>
    <property type="match status" value="1"/>
</dbReference>
<dbReference type="GO" id="GO:0016791">
    <property type="term" value="F:phosphatase activity"/>
    <property type="evidence" value="ECO:0007669"/>
    <property type="project" value="TreeGrafter"/>
</dbReference>
<dbReference type="KEGG" id="bsol:FSW04_01225"/>
<feature type="domain" description="PPM-type phosphatase" evidence="2">
    <location>
        <begin position="189"/>
        <end position="392"/>
    </location>
</feature>
<keyword evidence="1" id="KW-0378">Hydrolase</keyword>
<name>A0A5B8U040_9ACTN</name>
<evidence type="ECO:0000313" key="3">
    <source>
        <dbReference type="EMBL" id="QEC46332.1"/>
    </source>
</evidence>
<organism evidence="3 4">
    <name type="scientific">Baekduia soli</name>
    <dbReference type="NCBI Taxonomy" id="496014"/>
    <lineage>
        <taxon>Bacteria</taxon>
        <taxon>Bacillati</taxon>
        <taxon>Actinomycetota</taxon>
        <taxon>Thermoleophilia</taxon>
        <taxon>Solirubrobacterales</taxon>
        <taxon>Baekduiaceae</taxon>
        <taxon>Baekduia</taxon>
    </lineage>
</organism>
<dbReference type="Pfam" id="PF07228">
    <property type="entry name" value="SpoIIE"/>
    <property type="match status" value="1"/>
</dbReference>
<dbReference type="RefSeq" id="WP_146915417.1">
    <property type="nucleotide sequence ID" value="NZ_CP042430.1"/>
</dbReference>
<accession>A0A5B8U040</accession>
<keyword evidence="4" id="KW-1185">Reference proteome</keyword>
<dbReference type="Gene3D" id="3.60.40.10">
    <property type="entry name" value="PPM-type phosphatase domain"/>
    <property type="match status" value="1"/>
</dbReference>
<evidence type="ECO:0000256" key="1">
    <source>
        <dbReference type="ARBA" id="ARBA00022801"/>
    </source>
</evidence>
<dbReference type="SMART" id="SM00331">
    <property type="entry name" value="PP2C_SIG"/>
    <property type="match status" value="1"/>
</dbReference>
<dbReference type="Proteomes" id="UP000321805">
    <property type="component" value="Chromosome"/>
</dbReference>
<dbReference type="PANTHER" id="PTHR43156">
    <property type="entry name" value="STAGE II SPORULATION PROTEIN E-RELATED"/>
    <property type="match status" value="1"/>
</dbReference>
<dbReference type="PANTHER" id="PTHR43156:SF2">
    <property type="entry name" value="STAGE II SPORULATION PROTEIN E"/>
    <property type="match status" value="1"/>
</dbReference>
<evidence type="ECO:0000259" key="2">
    <source>
        <dbReference type="SMART" id="SM00331"/>
    </source>
</evidence>
<sequence length="408" mass="43295">MTDDQVARLDLGALLAAVENAPPVAAADVLAQKLGDVLGATGVEFLIADFSGQALIRLGHAGDRSATRTHRQETADCVPLSAGAHGRVLAGQDLEVTTGPEGTRVLAPVTNRGEAIGVLELRLPQVPDGQMRADIARAAHALAYVVIANRRYTDLFEWGQRSVPLSLAAEIQHRLLPASYTCEAGQFTLAGWLEPAGNNAGDTFDFSLERDILHLSVTDAVGHDVEAAILATVLVGALRNARRAGINLAEQARLAGAALNEHAGPGGFVTGQLVRVDLARGVAYVVNAGHPWPLRLRAGHAESLRLDPDLPFGVERDLRYGVQMLQLEPGDRLVFLTDGLLERNAANLDIRGLIESGAEEHPRETVQHLMAAVLQACGGELQDDATALCLDWNGGPDRDRNSSAGANR</sequence>